<gene>
    <name evidence="1" type="ORF">Amon02_000669300</name>
</gene>
<dbReference type="EMBL" id="BSXS01005344">
    <property type="protein sequence ID" value="GME84231.1"/>
    <property type="molecule type" value="Genomic_DNA"/>
</dbReference>
<dbReference type="Proteomes" id="UP001165064">
    <property type="component" value="Unassembled WGS sequence"/>
</dbReference>
<accession>A0ACB5TA22</accession>
<reference evidence="1" key="1">
    <citation type="submission" date="2023-04" db="EMBL/GenBank/DDBJ databases">
        <title>Ambrosiozyma monospora NBRC 10751.</title>
        <authorList>
            <person name="Ichikawa N."/>
            <person name="Sato H."/>
            <person name="Tonouchi N."/>
        </authorList>
    </citation>
    <scope>NUCLEOTIDE SEQUENCE</scope>
    <source>
        <strain evidence="1">NBRC 10751</strain>
    </source>
</reference>
<name>A0ACB5TA22_AMBMO</name>
<organism evidence="1 2">
    <name type="scientific">Ambrosiozyma monospora</name>
    <name type="common">Yeast</name>
    <name type="synonym">Endomycopsis monosporus</name>
    <dbReference type="NCBI Taxonomy" id="43982"/>
    <lineage>
        <taxon>Eukaryota</taxon>
        <taxon>Fungi</taxon>
        <taxon>Dikarya</taxon>
        <taxon>Ascomycota</taxon>
        <taxon>Saccharomycotina</taxon>
        <taxon>Pichiomycetes</taxon>
        <taxon>Pichiales</taxon>
        <taxon>Pichiaceae</taxon>
        <taxon>Ambrosiozyma</taxon>
    </lineage>
</organism>
<proteinExistence type="predicted"/>
<evidence type="ECO:0000313" key="2">
    <source>
        <dbReference type="Proteomes" id="UP001165064"/>
    </source>
</evidence>
<evidence type="ECO:0000313" key="1">
    <source>
        <dbReference type="EMBL" id="GME84231.1"/>
    </source>
</evidence>
<sequence length="547" mass="61977">MLEDFINDFAAPEATGKQSKDQAIILDDIVKESNTEVIQKDSTSDETVIKFKKQQSKKHDSSQKDNKKSFQQGSSTQNKKQVKNSSNEHKNKAKKMYLKTQEVDNDDSDDTDSSEYMDDDLFIDDNQNDNYDVVITNVEKSTYNSDIRISEGEGENEVEGSIDGDEDDDIIESDHYESLSESDSEKPVLKVGKFLGKMSIDAKGNRYITLPKMNFKKPANFGFIDEDEPQLSDSDESDYYDDGFFSDDDLKMGTAAITKSQKTVFYKKPVDRESNPIVSEAETFHQTRHTPPVENDVDDDQESEDYEEEDIQPIRDYITNVMRRTLAKDSDDDDDDDDDELEDSDDDEDDLEVQLLMAQYKKDEKRLTEEEEDEKFIRKLADQQIGAVADGPDNDEDDDELGPEFGFLPEDYVSFDVSQIKVSNIRMGASFDDTQFEVTSPLLLGTGDACWLNTNDFADYLIEKGIPEHRIGAFLKYATAHLENAIPSKALSPEPEYSDLEFIEDSSDDEGADESDSSEEDSASDYGENGNDSELDEDMLEEFENKG</sequence>
<keyword evidence="2" id="KW-1185">Reference proteome</keyword>
<comment type="caution">
    <text evidence="1">The sequence shown here is derived from an EMBL/GenBank/DDBJ whole genome shotgun (WGS) entry which is preliminary data.</text>
</comment>
<protein>
    <submittedName>
        <fullName evidence="1">Unnamed protein product</fullName>
    </submittedName>
</protein>